<dbReference type="Proteomes" id="UP000225706">
    <property type="component" value="Unassembled WGS sequence"/>
</dbReference>
<organism evidence="1 2">
    <name type="scientific">Stylophora pistillata</name>
    <name type="common">Smooth cauliflower coral</name>
    <dbReference type="NCBI Taxonomy" id="50429"/>
    <lineage>
        <taxon>Eukaryota</taxon>
        <taxon>Metazoa</taxon>
        <taxon>Cnidaria</taxon>
        <taxon>Anthozoa</taxon>
        <taxon>Hexacorallia</taxon>
        <taxon>Scleractinia</taxon>
        <taxon>Astrocoeniina</taxon>
        <taxon>Pocilloporidae</taxon>
        <taxon>Stylophora</taxon>
    </lineage>
</organism>
<dbReference type="EMBL" id="LSMT01000708">
    <property type="protein sequence ID" value="PFX14945.1"/>
    <property type="molecule type" value="Genomic_DNA"/>
</dbReference>
<evidence type="ECO:0000313" key="1">
    <source>
        <dbReference type="EMBL" id="PFX14945.1"/>
    </source>
</evidence>
<evidence type="ECO:0000313" key="2">
    <source>
        <dbReference type="Proteomes" id="UP000225706"/>
    </source>
</evidence>
<dbReference type="AlphaFoldDB" id="A0A2B4RF90"/>
<protein>
    <submittedName>
        <fullName evidence="1">Uncharacterized protein</fullName>
    </submittedName>
</protein>
<gene>
    <name evidence="1" type="ORF">AWC38_SpisGene25776</name>
</gene>
<comment type="caution">
    <text evidence="1">The sequence shown here is derived from an EMBL/GenBank/DDBJ whole genome shotgun (WGS) entry which is preliminary data.</text>
</comment>
<keyword evidence="2" id="KW-1185">Reference proteome</keyword>
<sequence length="132" mass="14871">MNFGSNLVHQDEIPDDVSTLKVTFRIIKVTFRIICSVNPSLCVKIQRQGKPKKQTVKKSFMHPITLMWVLPLLEKQSHVQKFSTAILTSSTYLLTLCFGNGPINLLCIQSQGCHVFLTASTTPQGEAVWPRR</sequence>
<reference evidence="2" key="1">
    <citation type="journal article" date="2017" name="bioRxiv">
        <title>Comparative analysis of the genomes of Stylophora pistillata and Acropora digitifera provides evidence for extensive differences between species of corals.</title>
        <authorList>
            <person name="Voolstra C.R."/>
            <person name="Li Y."/>
            <person name="Liew Y.J."/>
            <person name="Baumgarten S."/>
            <person name="Zoccola D."/>
            <person name="Flot J.-F."/>
            <person name="Tambutte S."/>
            <person name="Allemand D."/>
            <person name="Aranda M."/>
        </authorList>
    </citation>
    <scope>NUCLEOTIDE SEQUENCE [LARGE SCALE GENOMIC DNA]</scope>
</reference>
<proteinExistence type="predicted"/>
<accession>A0A2B4RF90</accession>
<name>A0A2B4RF90_STYPI</name>